<keyword evidence="3 5" id="KW-0698">rRNA processing</keyword>
<dbReference type="GO" id="GO:0006364">
    <property type="term" value="P:rRNA processing"/>
    <property type="evidence" value="ECO:0007669"/>
    <property type="project" value="UniProtKB-UniRule"/>
</dbReference>
<dbReference type="SUPFAM" id="SSF50447">
    <property type="entry name" value="Translation proteins"/>
    <property type="match status" value="1"/>
</dbReference>
<comment type="domain">
    <text evidence="5">The PRC barrel domain binds ribosomal protein uS19.</text>
</comment>
<comment type="subcellular location">
    <subcellularLocation>
        <location evidence="5">Cytoplasm</location>
    </subcellularLocation>
</comment>
<evidence type="ECO:0000313" key="9">
    <source>
        <dbReference type="Proteomes" id="UP000648239"/>
    </source>
</evidence>
<accession>A0A8J7CCM4</accession>
<evidence type="ECO:0000256" key="3">
    <source>
        <dbReference type="ARBA" id="ARBA00022552"/>
    </source>
</evidence>
<dbReference type="Pfam" id="PF24986">
    <property type="entry name" value="PRC_RimM"/>
    <property type="match status" value="1"/>
</dbReference>
<comment type="similarity">
    <text evidence="5">Belongs to the RimM family.</text>
</comment>
<reference evidence="8 9" key="1">
    <citation type="submission" date="2020-08" db="EMBL/GenBank/DDBJ databases">
        <title>Acidobacteriota in marine sediments use diverse sulfur dissimilation pathways.</title>
        <authorList>
            <person name="Wasmund K."/>
        </authorList>
    </citation>
    <scope>NUCLEOTIDE SEQUENCE [LARGE SCALE GENOMIC DNA]</scope>
    <source>
        <strain evidence="8">MAG AM4</strain>
    </source>
</reference>
<name>A0A8J7CCM4_9BACT</name>
<dbReference type="Gene3D" id="2.30.30.240">
    <property type="entry name" value="PRC-barrel domain"/>
    <property type="match status" value="1"/>
</dbReference>
<sequence length="177" mass="18771">MAVPLSIGRVRGHRGNTGELTVIIASGRAERWEGLDRFLLDSGSGVEPIAFEVEGARAYRDRLILKLKGVDDPGTAAGLKGSTVWVAGDAVPALPEGEYYLDRLIGMTVREDGQALGTVADIHEAGGTHVLVVKTESGGELLIPLVQAMVKEVEETGSSIHVVLPPGLKELEEDKLP</sequence>
<dbReference type="PANTHER" id="PTHR33692:SF1">
    <property type="entry name" value="RIBOSOME MATURATION FACTOR RIMM"/>
    <property type="match status" value="1"/>
</dbReference>
<keyword evidence="2 5" id="KW-0690">Ribosome biogenesis</keyword>
<dbReference type="InterPro" id="IPR036976">
    <property type="entry name" value="RimM_N_sf"/>
</dbReference>
<dbReference type="InterPro" id="IPR009000">
    <property type="entry name" value="Transl_B-barrel_sf"/>
</dbReference>
<dbReference type="Proteomes" id="UP000648239">
    <property type="component" value="Unassembled WGS sequence"/>
</dbReference>
<organism evidence="8 9">
    <name type="scientific">Candidatus Polarisedimenticola svalbardensis</name>
    <dbReference type="NCBI Taxonomy" id="2886004"/>
    <lineage>
        <taxon>Bacteria</taxon>
        <taxon>Pseudomonadati</taxon>
        <taxon>Acidobacteriota</taxon>
        <taxon>Candidatus Polarisedimenticolia</taxon>
        <taxon>Candidatus Polarisedimenticolales</taxon>
        <taxon>Candidatus Polarisedimenticolaceae</taxon>
        <taxon>Candidatus Polarisedimenticola</taxon>
    </lineage>
</organism>
<dbReference type="GO" id="GO:0005840">
    <property type="term" value="C:ribosome"/>
    <property type="evidence" value="ECO:0007669"/>
    <property type="project" value="InterPro"/>
</dbReference>
<comment type="caution">
    <text evidence="8">The sequence shown here is derived from an EMBL/GenBank/DDBJ whole genome shotgun (WGS) entry which is preliminary data.</text>
</comment>
<feature type="domain" description="Ribosome maturation factor RimM PRC barrel" evidence="7">
    <location>
        <begin position="103"/>
        <end position="168"/>
    </location>
</feature>
<dbReference type="NCBIfam" id="TIGR02273">
    <property type="entry name" value="16S_RimM"/>
    <property type="match status" value="1"/>
</dbReference>
<dbReference type="AlphaFoldDB" id="A0A8J7CCM4"/>
<dbReference type="PANTHER" id="PTHR33692">
    <property type="entry name" value="RIBOSOME MATURATION FACTOR RIMM"/>
    <property type="match status" value="1"/>
</dbReference>
<dbReference type="GO" id="GO:0042274">
    <property type="term" value="P:ribosomal small subunit biogenesis"/>
    <property type="evidence" value="ECO:0007669"/>
    <property type="project" value="UniProtKB-UniRule"/>
</dbReference>
<dbReference type="InterPro" id="IPR002676">
    <property type="entry name" value="RimM_N"/>
</dbReference>
<dbReference type="InterPro" id="IPR011033">
    <property type="entry name" value="PRC_barrel-like_sf"/>
</dbReference>
<evidence type="ECO:0000256" key="2">
    <source>
        <dbReference type="ARBA" id="ARBA00022517"/>
    </source>
</evidence>
<dbReference type="HAMAP" id="MF_00014">
    <property type="entry name" value="Ribosome_mat_RimM"/>
    <property type="match status" value="1"/>
</dbReference>
<evidence type="ECO:0000313" key="8">
    <source>
        <dbReference type="EMBL" id="MBD3867647.1"/>
    </source>
</evidence>
<keyword evidence="1 5" id="KW-0963">Cytoplasm</keyword>
<evidence type="ECO:0000259" key="6">
    <source>
        <dbReference type="Pfam" id="PF01782"/>
    </source>
</evidence>
<proteinExistence type="inferred from homology"/>
<gene>
    <name evidence="5 8" type="primary">rimM</name>
    <name evidence="8" type="ORF">IFK94_05935</name>
</gene>
<dbReference type="Gene3D" id="2.40.30.60">
    <property type="entry name" value="RimM"/>
    <property type="match status" value="1"/>
</dbReference>
<dbReference type="SUPFAM" id="SSF50346">
    <property type="entry name" value="PRC-barrel domain"/>
    <property type="match status" value="1"/>
</dbReference>
<dbReference type="InterPro" id="IPR056792">
    <property type="entry name" value="PRC_RimM"/>
</dbReference>
<dbReference type="InterPro" id="IPR011961">
    <property type="entry name" value="RimM"/>
</dbReference>
<comment type="subunit">
    <text evidence="5">Binds ribosomal protein uS19.</text>
</comment>
<evidence type="ECO:0000256" key="1">
    <source>
        <dbReference type="ARBA" id="ARBA00022490"/>
    </source>
</evidence>
<evidence type="ECO:0000256" key="4">
    <source>
        <dbReference type="ARBA" id="ARBA00023186"/>
    </source>
</evidence>
<dbReference type="EMBL" id="JACXWD010000013">
    <property type="protein sequence ID" value="MBD3867647.1"/>
    <property type="molecule type" value="Genomic_DNA"/>
</dbReference>
<protein>
    <recommendedName>
        <fullName evidence="5">Ribosome maturation factor RimM</fullName>
    </recommendedName>
</protein>
<dbReference type="Pfam" id="PF01782">
    <property type="entry name" value="RimM"/>
    <property type="match status" value="1"/>
</dbReference>
<evidence type="ECO:0000256" key="5">
    <source>
        <dbReference type="HAMAP-Rule" id="MF_00014"/>
    </source>
</evidence>
<evidence type="ECO:0000259" key="7">
    <source>
        <dbReference type="Pfam" id="PF24986"/>
    </source>
</evidence>
<feature type="domain" description="RimM N-terminal" evidence="6">
    <location>
        <begin position="7"/>
        <end position="87"/>
    </location>
</feature>
<dbReference type="GO" id="GO:0005737">
    <property type="term" value="C:cytoplasm"/>
    <property type="evidence" value="ECO:0007669"/>
    <property type="project" value="UniProtKB-SubCell"/>
</dbReference>
<dbReference type="GO" id="GO:0043022">
    <property type="term" value="F:ribosome binding"/>
    <property type="evidence" value="ECO:0007669"/>
    <property type="project" value="InterPro"/>
</dbReference>
<comment type="function">
    <text evidence="5">An accessory protein needed during the final step in the assembly of 30S ribosomal subunit, possibly for assembly of the head region. Essential for efficient processing of 16S rRNA. May be needed both before and after RbfA during the maturation of 16S rRNA. It has affinity for free ribosomal 30S subunits but not for 70S ribosomes.</text>
</comment>
<keyword evidence="4 5" id="KW-0143">Chaperone</keyword>